<dbReference type="InterPro" id="IPR016015">
    <property type="entry name" value="Clusterin_C"/>
</dbReference>
<dbReference type="GO" id="GO:0004799">
    <property type="term" value="F:thymidylate synthase activity"/>
    <property type="evidence" value="ECO:0007669"/>
    <property type="project" value="UniProtKB-EC"/>
</dbReference>
<evidence type="ECO:0000256" key="4">
    <source>
        <dbReference type="ARBA" id="ARBA00010069"/>
    </source>
</evidence>
<dbReference type="SUPFAM" id="SSF55831">
    <property type="entry name" value="Thymidylate synthase/dCMP hydroxymethylase"/>
    <property type="match status" value="1"/>
</dbReference>
<reference evidence="20 21" key="1">
    <citation type="submission" date="2021-04" db="EMBL/GenBank/DDBJ databases">
        <authorList>
            <person name="De Guttry C."/>
            <person name="Zahm M."/>
            <person name="Klopp C."/>
            <person name="Cabau C."/>
            <person name="Louis A."/>
            <person name="Berthelot C."/>
            <person name="Parey E."/>
            <person name="Roest Crollius H."/>
            <person name="Montfort J."/>
            <person name="Robinson-Rechavi M."/>
            <person name="Bucao C."/>
            <person name="Bouchez O."/>
            <person name="Gislard M."/>
            <person name="Lluch J."/>
            <person name="Milhes M."/>
            <person name="Lampietro C."/>
            <person name="Lopez Roques C."/>
            <person name="Donnadieu C."/>
            <person name="Braasch I."/>
            <person name="Desvignes T."/>
            <person name="Postlethwait J."/>
            <person name="Bobe J."/>
            <person name="Wedekind C."/>
            <person name="Guiguen Y."/>
        </authorList>
    </citation>
    <scope>NUCLEOTIDE SEQUENCE [LARGE SCALE GENOMIC DNA]</scope>
    <source>
        <strain evidence="20">Cs_M1</strain>
        <tissue evidence="20">Blood</tissue>
    </source>
</reference>
<keyword evidence="7" id="KW-0964">Secreted</keyword>
<dbReference type="Proteomes" id="UP001356427">
    <property type="component" value="Unassembled WGS sequence"/>
</dbReference>
<dbReference type="InterPro" id="IPR036926">
    <property type="entry name" value="Thymidate_synth/dCMP_Mease_sf"/>
</dbReference>
<organism evidence="20 21">
    <name type="scientific">Coregonus suidteri</name>
    <dbReference type="NCBI Taxonomy" id="861788"/>
    <lineage>
        <taxon>Eukaryota</taxon>
        <taxon>Metazoa</taxon>
        <taxon>Chordata</taxon>
        <taxon>Craniata</taxon>
        <taxon>Vertebrata</taxon>
        <taxon>Euteleostomi</taxon>
        <taxon>Actinopterygii</taxon>
        <taxon>Neopterygii</taxon>
        <taxon>Teleostei</taxon>
        <taxon>Protacanthopterygii</taxon>
        <taxon>Salmoniformes</taxon>
        <taxon>Salmonidae</taxon>
        <taxon>Coregoninae</taxon>
        <taxon>Coregonus</taxon>
    </lineage>
</organism>
<comment type="catalytic activity">
    <reaction evidence="14">
        <text>dUMP + (6R)-5,10-methylene-5,6,7,8-tetrahydrofolate = 7,8-dihydrofolate + dTMP</text>
        <dbReference type="Rhea" id="RHEA:12104"/>
        <dbReference type="ChEBI" id="CHEBI:15636"/>
        <dbReference type="ChEBI" id="CHEBI:57451"/>
        <dbReference type="ChEBI" id="CHEBI:63528"/>
        <dbReference type="ChEBI" id="CHEBI:246422"/>
        <dbReference type="EC" id="2.1.1.45"/>
    </reaction>
    <physiologicalReaction direction="left-to-right" evidence="14">
        <dbReference type="Rhea" id="RHEA:12105"/>
    </physiologicalReaction>
</comment>
<evidence type="ECO:0000313" key="20">
    <source>
        <dbReference type="EMBL" id="KAK6299910.1"/>
    </source>
</evidence>
<keyword evidence="9" id="KW-0808">Transferase</keyword>
<keyword evidence="12" id="KW-1015">Disulfide bond</keyword>
<evidence type="ECO:0000256" key="17">
    <source>
        <dbReference type="SAM" id="Coils"/>
    </source>
</evidence>
<evidence type="ECO:0000256" key="14">
    <source>
        <dbReference type="ARBA" id="ARBA00050752"/>
    </source>
</evidence>
<evidence type="ECO:0000256" key="9">
    <source>
        <dbReference type="ARBA" id="ARBA00022679"/>
    </source>
</evidence>
<proteinExistence type="inferred from homology"/>
<dbReference type="EMBL" id="JAGTTL010000028">
    <property type="protein sequence ID" value="KAK6299910.1"/>
    <property type="molecule type" value="Genomic_DNA"/>
</dbReference>
<evidence type="ECO:0000256" key="10">
    <source>
        <dbReference type="ARBA" id="ARBA00022727"/>
    </source>
</evidence>
<dbReference type="SMART" id="SM00035">
    <property type="entry name" value="CLa"/>
    <property type="match status" value="1"/>
</dbReference>
<dbReference type="PROSITE" id="PS00091">
    <property type="entry name" value="THYMIDYLATE_SYNTHASE"/>
    <property type="match status" value="1"/>
</dbReference>
<keyword evidence="10" id="KW-0545">Nucleotide biosynthesis</keyword>
<dbReference type="InterPro" id="IPR000398">
    <property type="entry name" value="Thymidylate_synthase"/>
</dbReference>
<evidence type="ECO:0000256" key="1">
    <source>
        <dbReference type="ARBA" id="ARBA00004613"/>
    </source>
</evidence>
<protein>
    <recommendedName>
        <fullName evidence="6">Thymidylate synthase</fullName>
        <ecNumber evidence="5">2.1.1.45</ecNumber>
    </recommendedName>
</protein>
<dbReference type="CDD" id="cd00351">
    <property type="entry name" value="TS_Pyrimidine_HMase"/>
    <property type="match status" value="1"/>
</dbReference>
<feature type="domain" description="Clusterin N-terminal" evidence="18">
    <location>
        <begin position="56"/>
        <end position="282"/>
    </location>
</feature>
<dbReference type="InterPro" id="IPR000753">
    <property type="entry name" value="Clusterin-like"/>
</dbReference>
<comment type="function">
    <text evidence="15">Catalyzes the reductive methylation of 2'-deoxyuridine 5'-monophosphate (dUMP) to thymidine 5'-monophosphate (dTMP), using the cosubstrate, 5,10- methylenetetrahydrofolate (CH2H4folate) as a 1-carbon donor and reductant and contributes to the de novo mitochondrial thymidylate biosynthesis pathway.</text>
</comment>
<sequence>MYATTKSAASVLVADVLSSLKSCTCKSKPVKMRALLILTLYVSSLGVLHCGPDPSPTELSEDVLQGLSRDGERYVDEEMKRALFGVKRMKEVMEKNQEKHEHLMKTLKESSNKRKGAVQLATEAELKLQKAEEQCRESLRTSFMECRPCLEDTCKTFYTSTCRRGFSSFSFKVEEFFRKLSSQLETPDQVVNQNRDNLNQTQNSEDPDPDLELVRLNATFSQMQGKISSLHNRSTELVNKMHQEFGHGFWVAFTTKLKPKPLSPTQESPNGGFFMGMGRLGSMGLDDVLEEVYDFGRAVVEDFSDAMTDVLDEMQEAVDEESWQQRDTESFPSWSWVPVPFPDMYLCRQLRRQAADCWQLQRLCESCQDTLVKECPSVRELHSALEETYLLLNASRLQYEEMLQVVQKHTDDTHTWLNNMEAKYGWVTQLTNGTLGPQNIFGVSAVALQVRDNRFKGDTRVVLNILDSPLLTLSVPAELEVQDSAFIQYVAQEALAHYKQSKGDRTGTGVISVFGSQARYSLRDQFPLLTTKRVFWKGILEELLWFIKGSTNAKELSEKGVKIWDANGSRQYLDKMGFTDREEGDLGPVYGFQWRHYGAEYSNMHKDYAGQGVDQLQKVIDTIKTNPEDRRIIMCAWNPKDLPHMALPPCHALCQFYVIDGELSCQLYQRSGDMGLGVPFNIASYALLTYMIAHITGLKPGDFVHTLGDAHIYSNHVEPLKVQLQREIRPFPKLKILRTVEIIDDFRAEDFEIVDYNPHPTIKMQMAV</sequence>
<dbReference type="GO" id="GO:0006231">
    <property type="term" value="P:dTMP biosynthetic process"/>
    <property type="evidence" value="ECO:0007669"/>
    <property type="project" value="InterPro"/>
</dbReference>
<dbReference type="SMART" id="SM00030">
    <property type="entry name" value="CLb"/>
    <property type="match status" value="1"/>
</dbReference>
<comment type="pathway">
    <text evidence="2">Pyrimidine metabolism; dTTP biosynthesis.</text>
</comment>
<dbReference type="AlphaFoldDB" id="A0AAN8L2D4"/>
<dbReference type="PANTHER" id="PTHR11548">
    <property type="entry name" value="THYMIDYLATE SYNTHASE 1"/>
    <property type="match status" value="1"/>
</dbReference>
<dbReference type="InterPro" id="IPR016014">
    <property type="entry name" value="Clusterin_N"/>
</dbReference>
<evidence type="ECO:0000256" key="2">
    <source>
        <dbReference type="ARBA" id="ARBA00004992"/>
    </source>
</evidence>
<accession>A0AAN8L2D4</accession>
<dbReference type="GO" id="GO:0032259">
    <property type="term" value="P:methylation"/>
    <property type="evidence" value="ECO:0007669"/>
    <property type="project" value="UniProtKB-KW"/>
</dbReference>
<dbReference type="InterPro" id="IPR045097">
    <property type="entry name" value="Thymidate_synth/dCMP_Mease"/>
</dbReference>
<keyword evidence="8" id="KW-0489">Methyltransferase</keyword>
<evidence type="ECO:0000256" key="6">
    <source>
        <dbReference type="ARBA" id="ARBA00015931"/>
    </source>
</evidence>
<evidence type="ECO:0000256" key="15">
    <source>
        <dbReference type="ARBA" id="ARBA00056634"/>
    </source>
</evidence>
<evidence type="ECO:0000256" key="8">
    <source>
        <dbReference type="ARBA" id="ARBA00022603"/>
    </source>
</evidence>
<feature type="coiled-coil region" evidence="17">
    <location>
        <begin position="90"/>
        <end position="141"/>
    </location>
</feature>
<dbReference type="PRINTS" id="PR00108">
    <property type="entry name" value="THYMDSNTHASE"/>
</dbReference>
<dbReference type="GO" id="GO:0005829">
    <property type="term" value="C:cytosol"/>
    <property type="evidence" value="ECO:0007669"/>
    <property type="project" value="TreeGrafter"/>
</dbReference>
<comment type="similarity">
    <text evidence="4">Belongs to the clusterin family.</text>
</comment>
<dbReference type="HAMAP" id="MF_00008">
    <property type="entry name" value="Thymidy_synth_bact"/>
    <property type="match status" value="1"/>
</dbReference>
<evidence type="ECO:0000256" key="5">
    <source>
        <dbReference type="ARBA" id="ARBA00011947"/>
    </source>
</evidence>
<feature type="active site" evidence="16">
    <location>
        <position position="650"/>
    </location>
</feature>
<name>A0AAN8L2D4_9TELE</name>
<evidence type="ECO:0000259" key="19">
    <source>
        <dbReference type="SMART" id="SM00035"/>
    </source>
</evidence>
<evidence type="ECO:0000313" key="21">
    <source>
        <dbReference type="Proteomes" id="UP001356427"/>
    </source>
</evidence>
<keyword evidence="11" id="KW-0732">Signal</keyword>
<comment type="caution">
    <text evidence="20">The sequence shown here is derived from an EMBL/GenBank/DDBJ whole genome shotgun (WGS) entry which is preliminary data.</text>
</comment>
<comment type="similarity">
    <text evidence="3">Belongs to the thymidylate synthase family.</text>
</comment>
<dbReference type="GO" id="GO:0005576">
    <property type="term" value="C:extracellular region"/>
    <property type="evidence" value="ECO:0007669"/>
    <property type="project" value="UniProtKB-SubCell"/>
</dbReference>
<dbReference type="InterPro" id="IPR020940">
    <property type="entry name" value="Thymidylate_synthase_AS"/>
</dbReference>
<keyword evidence="21" id="KW-1185">Reference proteome</keyword>
<keyword evidence="13" id="KW-0325">Glycoprotein</keyword>
<comment type="subcellular location">
    <subcellularLocation>
        <location evidence="1">Secreted</location>
    </subcellularLocation>
</comment>
<dbReference type="NCBIfam" id="TIGR03284">
    <property type="entry name" value="thym_sym"/>
    <property type="match status" value="1"/>
</dbReference>
<evidence type="ECO:0000256" key="16">
    <source>
        <dbReference type="PROSITE-ProRule" id="PRU10016"/>
    </source>
</evidence>
<dbReference type="InterPro" id="IPR023451">
    <property type="entry name" value="Thymidate_synth/dCMP_Mease_dom"/>
</dbReference>
<keyword evidence="17" id="KW-0175">Coiled coil</keyword>
<dbReference type="Gene3D" id="3.30.572.10">
    <property type="entry name" value="Thymidylate synthase/dCMP hydroxymethylase domain"/>
    <property type="match status" value="1"/>
</dbReference>
<dbReference type="EC" id="2.1.1.45" evidence="5"/>
<evidence type="ECO:0000256" key="12">
    <source>
        <dbReference type="ARBA" id="ARBA00023157"/>
    </source>
</evidence>
<dbReference type="GO" id="GO:0005739">
    <property type="term" value="C:mitochondrion"/>
    <property type="evidence" value="ECO:0007669"/>
    <property type="project" value="TreeGrafter"/>
</dbReference>
<dbReference type="Pfam" id="PF01093">
    <property type="entry name" value="Clusterin"/>
    <property type="match status" value="1"/>
</dbReference>
<dbReference type="FunFam" id="3.30.572.10:FF:000007">
    <property type="entry name" value="thymidylate synthase isoform X2"/>
    <property type="match status" value="1"/>
</dbReference>
<dbReference type="GO" id="GO:0046653">
    <property type="term" value="P:tetrahydrofolate metabolic process"/>
    <property type="evidence" value="ECO:0007669"/>
    <property type="project" value="UniProtKB-ARBA"/>
</dbReference>
<gene>
    <name evidence="20" type="ORF">J4Q44_G00299430</name>
</gene>
<evidence type="ECO:0000256" key="11">
    <source>
        <dbReference type="ARBA" id="ARBA00022729"/>
    </source>
</evidence>
<feature type="domain" description="Clusterin C-terminal" evidence="19">
    <location>
        <begin position="291"/>
        <end position="499"/>
    </location>
</feature>
<dbReference type="PANTHER" id="PTHR11548:SF2">
    <property type="entry name" value="THYMIDYLATE SYNTHASE"/>
    <property type="match status" value="1"/>
</dbReference>
<evidence type="ECO:0000256" key="13">
    <source>
        <dbReference type="ARBA" id="ARBA00023180"/>
    </source>
</evidence>
<dbReference type="NCBIfam" id="NF002497">
    <property type="entry name" value="PRK01827.1-3"/>
    <property type="match status" value="1"/>
</dbReference>
<evidence type="ECO:0000256" key="3">
    <source>
        <dbReference type="ARBA" id="ARBA00009972"/>
    </source>
</evidence>
<evidence type="ECO:0000256" key="7">
    <source>
        <dbReference type="ARBA" id="ARBA00022525"/>
    </source>
</evidence>
<evidence type="ECO:0000259" key="18">
    <source>
        <dbReference type="SMART" id="SM00030"/>
    </source>
</evidence>